<dbReference type="Proteomes" id="UP000075418">
    <property type="component" value="Unassembled WGS sequence"/>
</dbReference>
<reference evidence="4 5" key="1">
    <citation type="submission" date="2016-02" db="EMBL/GenBank/DDBJ databases">
        <title>Draft genome sequence of hydrocarbon degrading Staphylococcus saprophyticus Strain CNV2, isolated from crude-oil contaminated soil from Noonmati Oil Refinery, Guwahati, Assam, India.</title>
        <authorList>
            <person name="Mukherjee A."/>
            <person name="Chettri B."/>
            <person name="Langpoklakpam J."/>
            <person name="Singh A.K."/>
            <person name="Chattopadhyay D.J."/>
        </authorList>
    </citation>
    <scope>NUCLEOTIDE SEQUENCE [LARGE SCALE GENOMIC DNA]</scope>
    <source>
        <strain evidence="4 5">CNV2</strain>
    </source>
</reference>
<evidence type="ECO:0000313" key="6">
    <source>
        <dbReference type="Proteomes" id="UP000321040"/>
    </source>
</evidence>
<gene>
    <name evidence="4" type="ORF">A0131_10250</name>
    <name evidence="3" type="ORF">K8V85_02630</name>
    <name evidence="2" type="ORF">SKL01_22040</name>
</gene>
<dbReference type="SUPFAM" id="SSF117856">
    <property type="entry name" value="AF0104/ALDC/Ptd012-like"/>
    <property type="match status" value="1"/>
</dbReference>
<evidence type="ECO:0000313" key="3">
    <source>
        <dbReference type="EMBL" id="HJF67183.1"/>
    </source>
</evidence>
<dbReference type="EMBL" id="LUGM01000002">
    <property type="protein sequence ID" value="KYH15147.1"/>
    <property type="molecule type" value="Genomic_DNA"/>
</dbReference>
<accession>A0A151A729</accession>
<dbReference type="PROSITE" id="PS51742">
    <property type="entry name" value="PPC"/>
    <property type="match status" value="1"/>
</dbReference>
<evidence type="ECO:0000313" key="2">
    <source>
        <dbReference type="EMBL" id="GEP83026.1"/>
    </source>
</evidence>
<dbReference type="EMBL" id="BKAQ01000020">
    <property type="protein sequence ID" value="GEP83026.1"/>
    <property type="molecule type" value="Genomic_DNA"/>
</dbReference>
<dbReference type="Gene3D" id="3.30.1330.80">
    <property type="entry name" value="Hypothetical protein, similar to alpha- acetolactate decarboxylase, domain 2"/>
    <property type="match status" value="1"/>
</dbReference>
<name>A0A151A729_9STAP</name>
<feature type="domain" description="PPC" evidence="1">
    <location>
        <begin position="4"/>
        <end position="140"/>
    </location>
</feature>
<evidence type="ECO:0000313" key="5">
    <source>
        <dbReference type="Proteomes" id="UP000075418"/>
    </source>
</evidence>
<dbReference type="EMBL" id="DYVT01000029">
    <property type="protein sequence ID" value="HJF67183.1"/>
    <property type="molecule type" value="Genomic_DNA"/>
</dbReference>
<dbReference type="Proteomes" id="UP000321040">
    <property type="component" value="Unassembled WGS sequence"/>
</dbReference>
<dbReference type="InterPro" id="IPR005175">
    <property type="entry name" value="PPC_dom"/>
</dbReference>
<reference evidence="3" key="4">
    <citation type="submission" date="2021-09" db="EMBL/GenBank/DDBJ databases">
        <authorList>
            <person name="Gilroy R."/>
        </authorList>
    </citation>
    <scope>NUCLEOTIDE SEQUENCE</scope>
    <source>
        <strain evidence="3">CHK149-3286</strain>
    </source>
</reference>
<dbReference type="KEGG" id="skl:C7J89_12005"/>
<protein>
    <submittedName>
        <fullName evidence="3">DNA-binding protein</fullName>
    </submittedName>
</protein>
<reference evidence="2 6" key="2">
    <citation type="submission" date="2019-07" db="EMBL/GenBank/DDBJ databases">
        <title>Whole genome shotgun sequence of Staphylococcus kloosii NBRC 109624.</title>
        <authorList>
            <person name="Hosoyama A."/>
            <person name="Uohara A."/>
            <person name="Ohji S."/>
            <person name="Ichikawa N."/>
        </authorList>
    </citation>
    <scope>NUCLEOTIDE SEQUENCE [LARGE SCALE GENOMIC DNA]</scope>
    <source>
        <strain evidence="2 6">NBRC 109624</strain>
    </source>
</reference>
<dbReference type="CDD" id="cd11378">
    <property type="entry name" value="DUF296"/>
    <property type="match status" value="1"/>
</dbReference>
<dbReference type="PANTHER" id="PTHR34988:SF1">
    <property type="entry name" value="DNA-BINDING PROTEIN"/>
    <property type="match status" value="1"/>
</dbReference>
<evidence type="ECO:0000313" key="4">
    <source>
        <dbReference type="EMBL" id="KYH15147.1"/>
    </source>
</evidence>
<dbReference type="AlphaFoldDB" id="A0A151A729"/>
<dbReference type="PANTHER" id="PTHR34988">
    <property type="entry name" value="PROTEIN, PUTATIVE-RELATED"/>
    <property type="match status" value="1"/>
</dbReference>
<dbReference type="GeneID" id="69906068"/>
<evidence type="ECO:0000259" key="1">
    <source>
        <dbReference type="PROSITE" id="PS51742"/>
    </source>
</evidence>
<keyword evidence="6" id="KW-1185">Reference proteome</keyword>
<comment type="caution">
    <text evidence="4">The sequence shown here is derived from an EMBL/GenBank/DDBJ whole genome shotgun (WGS) entry which is preliminary data.</text>
</comment>
<dbReference type="InterPro" id="IPR025707">
    <property type="entry name" value="DNA_bp_PD1"/>
</dbReference>
<dbReference type="PIRSF" id="PIRSF016702">
    <property type="entry name" value="DNA_bp_PD1"/>
    <property type="match status" value="1"/>
</dbReference>
<reference evidence="3" key="3">
    <citation type="journal article" date="2021" name="PeerJ">
        <title>Extensive microbial diversity within the chicken gut microbiome revealed by metagenomics and culture.</title>
        <authorList>
            <person name="Gilroy R."/>
            <person name="Ravi A."/>
            <person name="Getino M."/>
            <person name="Pursley I."/>
            <person name="Horton D.L."/>
            <person name="Alikhan N.F."/>
            <person name="Baker D."/>
            <person name="Gharbi K."/>
            <person name="Hall N."/>
            <person name="Watson M."/>
            <person name="Adriaenssens E.M."/>
            <person name="Foster-Nyarko E."/>
            <person name="Jarju S."/>
            <person name="Secka A."/>
            <person name="Antonio M."/>
            <person name="Oren A."/>
            <person name="Chaudhuri R.R."/>
            <person name="La Ragione R."/>
            <person name="Hildebrand F."/>
            <person name="Pallen M.J."/>
        </authorList>
    </citation>
    <scope>NUCLEOTIDE SEQUENCE</scope>
    <source>
        <strain evidence="3">CHK149-3286</strain>
    </source>
</reference>
<dbReference type="Proteomes" id="UP000706163">
    <property type="component" value="Unassembled WGS sequence"/>
</dbReference>
<dbReference type="OrthoDB" id="9791702at2"/>
<accession>A0A2T4R497</accession>
<organism evidence="4 5">
    <name type="scientific">Staphylococcus kloosii</name>
    <dbReference type="NCBI Taxonomy" id="29384"/>
    <lineage>
        <taxon>Bacteria</taxon>
        <taxon>Bacillati</taxon>
        <taxon>Bacillota</taxon>
        <taxon>Bacilli</taxon>
        <taxon>Bacillales</taxon>
        <taxon>Staphylococcaceae</taxon>
        <taxon>Staphylococcus</taxon>
    </lineage>
</organism>
<sequence>MNYKVDGQTIILVLEQGEDIVEQVTAIAQQQNGKFGTVSGIGACQGVELNFYNLETQTYEKRAVKEPLELISLLGNISHVDDKPFAHLHATFGTNQYQTLSGHLTKAIVSATAEIVITMTDVDINRKHNSKIGLNLLDLSSD</sequence>
<proteinExistence type="predicted"/>
<dbReference type="Pfam" id="PF03479">
    <property type="entry name" value="PCC"/>
    <property type="match status" value="1"/>
</dbReference>
<dbReference type="GO" id="GO:0003677">
    <property type="term" value="F:DNA binding"/>
    <property type="evidence" value="ECO:0007669"/>
    <property type="project" value="UniProtKB-KW"/>
</dbReference>
<dbReference type="RefSeq" id="WP_061855291.1">
    <property type="nucleotide sequence ID" value="NZ_BKAQ01000020.1"/>
</dbReference>
<keyword evidence="3" id="KW-0238">DNA-binding</keyword>